<feature type="transmembrane region" description="Helical" evidence="11">
    <location>
        <begin position="552"/>
        <end position="569"/>
    </location>
</feature>
<organism evidence="12 13">
    <name type="scientific">Cerrena zonata</name>
    <dbReference type="NCBI Taxonomy" id="2478898"/>
    <lineage>
        <taxon>Eukaryota</taxon>
        <taxon>Fungi</taxon>
        <taxon>Dikarya</taxon>
        <taxon>Basidiomycota</taxon>
        <taxon>Agaricomycotina</taxon>
        <taxon>Agaricomycetes</taxon>
        <taxon>Polyporales</taxon>
        <taxon>Cerrenaceae</taxon>
        <taxon>Cerrena</taxon>
    </lineage>
</organism>
<dbReference type="InterPro" id="IPR039524">
    <property type="entry name" value="PIGO/GPI13"/>
</dbReference>
<evidence type="ECO:0000256" key="2">
    <source>
        <dbReference type="ARBA" id="ARBA00004687"/>
    </source>
</evidence>
<dbReference type="Gene3D" id="3.40.720.10">
    <property type="entry name" value="Alkaline Phosphatase, subunit A"/>
    <property type="match status" value="1"/>
</dbReference>
<feature type="transmembrane region" description="Helical" evidence="11">
    <location>
        <begin position="619"/>
        <end position="640"/>
    </location>
</feature>
<dbReference type="GO" id="GO:0006506">
    <property type="term" value="P:GPI anchor biosynthetic process"/>
    <property type="evidence" value="ECO:0007669"/>
    <property type="project" value="UniProtKB-KW"/>
</dbReference>
<dbReference type="InterPro" id="IPR017850">
    <property type="entry name" value="Alkaline_phosphatase_core_sf"/>
</dbReference>
<comment type="caution">
    <text evidence="12">The sequence shown here is derived from an EMBL/GenBank/DDBJ whole genome shotgun (WGS) entry which is preliminary data.</text>
</comment>
<feature type="transmembrane region" description="Helical" evidence="11">
    <location>
        <begin position="906"/>
        <end position="926"/>
    </location>
</feature>
<feature type="transmembrane region" description="Helical" evidence="11">
    <location>
        <begin position="738"/>
        <end position="760"/>
    </location>
</feature>
<feature type="transmembrane region" description="Helical" evidence="11">
    <location>
        <begin position="6"/>
        <end position="25"/>
    </location>
</feature>
<sequence>MRFQGYLYILYWLLTIHVIGIWLFARGFLLTRLALSEVNSCDPSAETCSLPPAYNRAIVIIIDSLRFDFISPNPPVPPSSYYHYVLKAPAELSKSYPNRSTILCAFSDPPTTTSQRIKGITTGSLPTFVEMGYNFGASSVLEDSLIRQLHSLGKRIAFTGDGTWTSAFPTFLDPNITFPYSAFNLLDLHTVDERVIKRLFPLLHEPSESWDFMIAHFLGVDHIGHQLGPNTPTMQSKLKQMDDVIRGVVDLLDDDTLLVLLGDHGMDKKGDHGGDGELETSSGLWFYSKSRPLVDLKVEIPTPLLINRTFPDAEVAHRFVQQIDLVPTLSLLLGLPIPFNNLGTVIPELFWGETLLEQALQINGAQIKRYLDTYRSSPAGGELDSEWDRVESSWTAAISGNMTSSSMSMFTRYALDVCRMMWAQFNVSLMTLGLTILLSGTVTTFAVYDSLGRIVQWEPWLDSVQRLALRWSLIGGASGLVIAFPARVFVKDINIVDYVLFSTALASSVQVIRNSLLLHHTKNINYSSFPLPLALHVLSFTSSPYTSWEDHIIPYLMLTSLIPFVLAGFSAPTQYLRKRILLFSLLFAICVRLIATSTVCREEQEPYCQVTFFSGPTITTPPDVILCIVVPISATLPWIIRKYLKISRSDKSPATVLLSTAFRGAFISSSFLWIVEWIETSELFGASWSDSLRTTHITLAWLCVVFMPITVLLLWWISTRAETNKFRVPRKDELAIIGYANTFHSSYLIFWLITFSFVFATSQLSAQVILSLTAIALLSFLEVIDSVRAVRALNLAFVSTKPSSVLAQIQGTQRTLPSINLRFSEITPIALLGLQAFYGTGHQPVISTIQWKSAFLLTSTLTYPFSPILVIINTFGPIFVFALAVPLIAFWNAPPLSYYSSNIQNATLRAGLGMSLYYMTLLLGSATSSAFLRRHLMVWPVFAPRFMLAAVSLITVDFAVVIGVGIGYGRIRESFGRAFASGKIPGANRADAKQK</sequence>
<dbReference type="SUPFAM" id="SSF53649">
    <property type="entry name" value="Alkaline phosphatase-like"/>
    <property type="match status" value="1"/>
</dbReference>
<evidence type="ECO:0000256" key="5">
    <source>
        <dbReference type="ARBA" id="ARBA00022679"/>
    </source>
</evidence>
<dbReference type="EMBL" id="JASBNA010000019">
    <property type="protein sequence ID" value="KAK7685879.1"/>
    <property type="molecule type" value="Genomic_DNA"/>
</dbReference>
<keyword evidence="5" id="KW-0808">Transferase</keyword>
<dbReference type="Pfam" id="PF01663">
    <property type="entry name" value="Phosphodiest"/>
    <property type="match status" value="1"/>
</dbReference>
<evidence type="ECO:0000256" key="6">
    <source>
        <dbReference type="ARBA" id="ARBA00022692"/>
    </source>
</evidence>
<dbReference type="PANTHER" id="PTHR23071">
    <property type="entry name" value="PHOSPHATIDYLINOSITOL GLYCAN"/>
    <property type="match status" value="1"/>
</dbReference>
<feature type="transmembrane region" description="Helical" evidence="11">
    <location>
        <begin position="581"/>
        <end position="599"/>
    </location>
</feature>
<dbReference type="AlphaFoldDB" id="A0AAW0G3J0"/>
<protein>
    <recommendedName>
        <fullName evidence="14">GPI ethanolamine phosphate transferase 3</fullName>
    </recommendedName>
</protein>
<keyword evidence="7" id="KW-0256">Endoplasmic reticulum</keyword>
<evidence type="ECO:0000256" key="8">
    <source>
        <dbReference type="ARBA" id="ARBA00022989"/>
    </source>
</evidence>
<dbReference type="GO" id="GO:0051377">
    <property type="term" value="F:mannose-ethanolamine phosphotransferase activity"/>
    <property type="evidence" value="ECO:0007669"/>
    <property type="project" value="InterPro"/>
</dbReference>
<evidence type="ECO:0000256" key="11">
    <source>
        <dbReference type="SAM" id="Phobius"/>
    </source>
</evidence>
<evidence type="ECO:0000313" key="12">
    <source>
        <dbReference type="EMBL" id="KAK7685879.1"/>
    </source>
</evidence>
<feature type="transmembrane region" description="Helical" evidence="11">
    <location>
        <begin position="429"/>
        <end position="448"/>
    </location>
</feature>
<keyword evidence="4" id="KW-0337">GPI-anchor biosynthesis</keyword>
<gene>
    <name evidence="12" type="ORF">QCA50_011226</name>
</gene>
<feature type="transmembrane region" description="Helical" evidence="11">
    <location>
        <begin position="695"/>
        <end position="717"/>
    </location>
</feature>
<dbReference type="Proteomes" id="UP001385951">
    <property type="component" value="Unassembled WGS sequence"/>
</dbReference>
<reference evidence="12 13" key="1">
    <citation type="submission" date="2022-09" db="EMBL/GenBank/DDBJ databases">
        <authorList>
            <person name="Palmer J.M."/>
        </authorList>
    </citation>
    <scope>NUCLEOTIDE SEQUENCE [LARGE SCALE GENOMIC DNA]</scope>
    <source>
        <strain evidence="12 13">DSM 7382</strain>
    </source>
</reference>
<keyword evidence="13" id="KW-1185">Reference proteome</keyword>
<dbReference type="CDD" id="cd16023">
    <property type="entry name" value="GPI_EPT_3"/>
    <property type="match status" value="1"/>
</dbReference>
<keyword evidence="9 11" id="KW-0472">Membrane</keyword>
<feature type="transmembrane region" description="Helical" evidence="11">
    <location>
        <begin position="946"/>
        <end position="968"/>
    </location>
</feature>
<evidence type="ECO:0000313" key="13">
    <source>
        <dbReference type="Proteomes" id="UP001385951"/>
    </source>
</evidence>
<evidence type="ECO:0000256" key="1">
    <source>
        <dbReference type="ARBA" id="ARBA00004477"/>
    </source>
</evidence>
<name>A0AAW0G3J0_9APHY</name>
<comment type="similarity">
    <text evidence="3">Belongs to the PIGG/PIGN/PIGO family. PIGO subfamily.</text>
</comment>
<comment type="pathway">
    <text evidence="2">Glycolipid biosynthesis; glycosylphosphatidylinositol-anchor biosynthesis.</text>
</comment>
<evidence type="ECO:0000256" key="9">
    <source>
        <dbReference type="ARBA" id="ARBA00023136"/>
    </source>
</evidence>
<proteinExistence type="inferred from homology"/>
<dbReference type="InterPro" id="IPR002591">
    <property type="entry name" value="Phosphodiest/P_Trfase"/>
</dbReference>
<keyword evidence="10" id="KW-0325">Glycoprotein</keyword>
<evidence type="ECO:0000256" key="3">
    <source>
        <dbReference type="ARBA" id="ARBA00008695"/>
    </source>
</evidence>
<feature type="transmembrane region" description="Helical" evidence="11">
    <location>
        <begin position="878"/>
        <end position="899"/>
    </location>
</feature>
<dbReference type="PANTHER" id="PTHR23071:SF1">
    <property type="entry name" value="GPI ETHANOLAMINE PHOSPHATE TRANSFERASE 3"/>
    <property type="match status" value="1"/>
</dbReference>
<comment type="subcellular location">
    <subcellularLocation>
        <location evidence="1">Endoplasmic reticulum membrane</location>
        <topology evidence="1">Multi-pass membrane protein</topology>
    </subcellularLocation>
</comment>
<feature type="transmembrane region" description="Helical" evidence="11">
    <location>
        <begin position="652"/>
        <end position="675"/>
    </location>
</feature>
<dbReference type="InterPro" id="IPR037675">
    <property type="entry name" value="PIG-O_N"/>
</dbReference>
<feature type="transmembrane region" description="Helical" evidence="11">
    <location>
        <begin position="766"/>
        <end position="784"/>
    </location>
</feature>
<keyword evidence="6 11" id="KW-0812">Transmembrane</keyword>
<evidence type="ECO:0008006" key="14">
    <source>
        <dbReference type="Google" id="ProtNLM"/>
    </source>
</evidence>
<evidence type="ECO:0000256" key="7">
    <source>
        <dbReference type="ARBA" id="ARBA00022824"/>
    </source>
</evidence>
<feature type="transmembrane region" description="Helical" evidence="11">
    <location>
        <begin position="468"/>
        <end position="488"/>
    </location>
</feature>
<evidence type="ECO:0000256" key="4">
    <source>
        <dbReference type="ARBA" id="ARBA00022502"/>
    </source>
</evidence>
<keyword evidence="8 11" id="KW-1133">Transmembrane helix</keyword>
<accession>A0AAW0G3J0</accession>
<dbReference type="GO" id="GO:0005789">
    <property type="term" value="C:endoplasmic reticulum membrane"/>
    <property type="evidence" value="ECO:0007669"/>
    <property type="project" value="UniProtKB-SubCell"/>
</dbReference>
<evidence type="ECO:0000256" key="10">
    <source>
        <dbReference type="ARBA" id="ARBA00023180"/>
    </source>
</evidence>